<dbReference type="Proteomes" id="UP000594892">
    <property type="component" value="Chromosome 1"/>
</dbReference>
<keyword evidence="5" id="KW-1185">Reference proteome</keyword>
<dbReference type="EMBL" id="CP065600">
    <property type="protein sequence ID" value="QPQ91053.1"/>
    <property type="molecule type" value="Genomic_DNA"/>
</dbReference>
<evidence type="ECO:0000313" key="3">
    <source>
        <dbReference type="EMBL" id="USS42908.1"/>
    </source>
</evidence>
<dbReference type="PANTHER" id="PTHR10992:SF1086">
    <property type="entry name" value="AB HYDROLASE-1 DOMAIN-CONTAINING PROTEIN"/>
    <property type="match status" value="1"/>
</dbReference>
<dbReference type="GeneID" id="45693714"/>
<feature type="domain" description="AB hydrolase-1" evidence="1">
    <location>
        <begin position="22"/>
        <end position="290"/>
    </location>
</feature>
<evidence type="ECO:0000313" key="2">
    <source>
        <dbReference type="EMBL" id="QPQ91053.1"/>
    </source>
</evidence>
<dbReference type="InterPro" id="IPR029058">
    <property type="entry name" value="AB_hydrolase_fold"/>
</dbReference>
<dbReference type="GO" id="GO:0080030">
    <property type="term" value="F:methyl indole-3-acetate esterase activity"/>
    <property type="evidence" value="ECO:0007669"/>
    <property type="project" value="TreeGrafter"/>
</dbReference>
<proteinExistence type="predicted"/>
<dbReference type="EMBL" id="CP099583">
    <property type="protein sequence ID" value="USS42908.1"/>
    <property type="molecule type" value="Genomic_DNA"/>
</dbReference>
<dbReference type="Gene3D" id="3.40.50.1820">
    <property type="entry name" value="alpha/beta hydrolase"/>
    <property type="match status" value="1"/>
</dbReference>
<dbReference type="Proteomes" id="UP001056386">
    <property type="component" value="Chromosome 2"/>
</dbReference>
<dbReference type="RefSeq" id="WP_015878248.1">
    <property type="nucleotide sequence ID" value="NZ_CP021075.1"/>
</dbReference>
<dbReference type="SUPFAM" id="SSF53474">
    <property type="entry name" value="alpha/beta-Hydrolases"/>
    <property type="match status" value="1"/>
</dbReference>
<evidence type="ECO:0000313" key="5">
    <source>
        <dbReference type="Proteomes" id="UP001056386"/>
    </source>
</evidence>
<dbReference type="InterPro" id="IPR045889">
    <property type="entry name" value="MES/HNL"/>
</dbReference>
<keyword evidence="2" id="KW-0378">Hydrolase</keyword>
<dbReference type="GO" id="GO:0080032">
    <property type="term" value="F:methyl jasmonate esterase activity"/>
    <property type="evidence" value="ECO:0007669"/>
    <property type="project" value="TreeGrafter"/>
</dbReference>
<evidence type="ECO:0000259" key="1">
    <source>
        <dbReference type="Pfam" id="PF12697"/>
    </source>
</evidence>
<name>A0AAP9XYN7_BURGL</name>
<reference evidence="2 4" key="1">
    <citation type="submission" date="2020-12" db="EMBL/GenBank/DDBJ databases">
        <title>FDA dAtabase for Regulatory Grade micrObial Sequences (FDA-ARGOS): Supporting development and validation of Infectious Disease Dx tests.</title>
        <authorList>
            <person name="Minogue T."/>
            <person name="Wolcott M."/>
            <person name="Wasieloski L."/>
            <person name="Aguilar W."/>
            <person name="Moore D."/>
            <person name="Jaissle J."/>
            <person name="Tallon L."/>
            <person name="Sadzewicz L."/>
            <person name="Zhao X."/>
            <person name="Boylan J."/>
            <person name="Ott S."/>
            <person name="Bowen H."/>
            <person name="Vavikolanu K."/>
            <person name="Mehta A."/>
            <person name="Aluvathingal J."/>
            <person name="Nadendla S."/>
            <person name="Yan Y."/>
            <person name="Sichtig H."/>
        </authorList>
    </citation>
    <scope>NUCLEOTIDE SEQUENCE [LARGE SCALE GENOMIC DNA]</scope>
    <source>
        <strain evidence="2 4">FDAARGOS_949</strain>
    </source>
</reference>
<evidence type="ECO:0000313" key="4">
    <source>
        <dbReference type="Proteomes" id="UP000594892"/>
    </source>
</evidence>
<dbReference type="PANTHER" id="PTHR10992">
    <property type="entry name" value="METHYLESTERASE FAMILY MEMBER"/>
    <property type="match status" value="1"/>
</dbReference>
<organism evidence="2 4">
    <name type="scientific">Burkholderia glumae</name>
    <name type="common">Pseudomonas glumae</name>
    <dbReference type="NCBI Taxonomy" id="337"/>
    <lineage>
        <taxon>Bacteria</taxon>
        <taxon>Pseudomonadati</taxon>
        <taxon>Pseudomonadota</taxon>
        <taxon>Betaproteobacteria</taxon>
        <taxon>Burkholderiales</taxon>
        <taxon>Burkholderiaceae</taxon>
        <taxon>Burkholderia</taxon>
    </lineage>
</organism>
<accession>A0AAP9XYN7</accession>
<dbReference type="Pfam" id="PF12697">
    <property type="entry name" value="Abhydrolase_6"/>
    <property type="match status" value="1"/>
</dbReference>
<gene>
    <name evidence="2" type="ORF">I6H06_04815</name>
    <name evidence="3" type="ORF">NFI99_12090</name>
</gene>
<dbReference type="AlphaFoldDB" id="A0AAP9XYN7"/>
<dbReference type="InterPro" id="IPR000073">
    <property type="entry name" value="AB_hydrolase_1"/>
</dbReference>
<sequence>MARSETEAPAHPHHATATRLPFVLVHGAWHGAWAYQRLGAALATRGHPSLARDLPAHGLDARYPAAFGAADGAAMGSEPSPVPATTLDDYTDSVLRTIDEARAFGHERVVLVGHSMGGLAITAAAERAPERIAKLVYVAAFMPASGMAGLDYLRAPENHGEALAALMCASPRAIGALRINPASRDAGYLAMLRQALFEDVDDATFRAATRLMSSDLPPAPFSAPIATTPQRWGSIERHYVMCESDRVLLPALQQRFIAEANAFAPQQPTHVHRLASSHSPYLSQPEALADQLVAIARAHGGPSTSAT</sequence>
<reference evidence="3" key="2">
    <citation type="submission" date="2022-06" db="EMBL/GenBank/DDBJ databases">
        <title>Draft genome sequence of Burkholderia glumae strain GR20004 isolated from rice panicle showing bacterial panicle blight.</title>
        <authorList>
            <person name="Choi S.Y."/>
            <person name="Lee Y.H."/>
        </authorList>
    </citation>
    <scope>NUCLEOTIDE SEQUENCE</scope>
    <source>
        <strain evidence="3">GR20004</strain>
    </source>
</reference>
<protein>
    <submittedName>
        <fullName evidence="2">Alpha/beta fold hydrolase</fullName>
    </submittedName>
</protein>